<dbReference type="Pfam" id="PF13563">
    <property type="entry name" value="2_5_RNA_ligase2"/>
    <property type="match status" value="1"/>
</dbReference>
<evidence type="ECO:0000313" key="2">
    <source>
        <dbReference type="Proteomes" id="UP000218505"/>
    </source>
</evidence>
<dbReference type="Proteomes" id="UP000218505">
    <property type="component" value="Chromosome"/>
</dbReference>
<name>A0A290YZJ8_9PSEU</name>
<evidence type="ECO:0000313" key="1">
    <source>
        <dbReference type="EMBL" id="ATE52172.1"/>
    </source>
</evidence>
<accession>A0A290YZJ8</accession>
<sequence>MHALVVLFDEEADSAVRALWRALGATSEFPPHVTWAAATAIGPKVRAELAADLEHLWLPDLWLRTLGTSAESEPSLDLTAVVDAELLAVHSAIHDVLAGRVRNPTARHLPGSWTPRCTLLKGEPAEVSAAFAKVNPVPPIRARVRELSVLDTQTGGVSPLKKASTAPR</sequence>
<evidence type="ECO:0008006" key="3">
    <source>
        <dbReference type="Google" id="ProtNLM"/>
    </source>
</evidence>
<reference evidence="1" key="1">
    <citation type="submission" date="2017-09" db="EMBL/GenBank/DDBJ databases">
        <title>Complete Genome Sequence of ansamitocin-producing Bacterium Actinosynnema pretiosum X47.</title>
        <authorList>
            <person name="Cao G."/>
            <person name="Zong G."/>
            <person name="Zhong C."/>
            <person name="Fu J."/>
        </authorList>
    </citation>
    <scope>NUCLEOTIDE SEQUENCE [LARGE SCALE GENOMIC DNA]</scope>
    <source>
        <strain evidence="1">X47</strain>
    </source>
</reference>
<dbReference type="AlphaFoldDB" id="A0A290YZJ8"/>
<dbReference type="EMBL" id="CP023445">
    <property type="protein sequence ID" value="ATE52172.1"/>
    <property type="molecule type" value="Genomic_DNA"/>
</dbReference>
<organism evidence="1 2">
    <name type="scientific">Actinosynnema pretiosum</name>
    <dbReference type="NCBI Taxonomy" id="42197"/>
    <lineage>
        <taxon>Bacteria</taxon>
        <taxon>Bacillati</taxon>
        <taxon>Actinomycetota</taxon>
        <taxon>Actinomycetes</taxon>
        <taxon>Pseudonocardiales</taxon>
        <taxon>Pseudonocardiaceae</taxon>
        <taxon>Actinosynnema</taxon>
    </lineage>
</organism>
<dbReference type="RefSeq" id="WP_096491202.1">
    <property type="nucleotide sequence ID" value="NZ_CP023445.1"/>
</dbReference>
<dbReference type="Gene3D" id="3.90.1140.10">
    <property type="entry name" value="Cyclic phosphodiesterase"/>
    <property type="match status" value="1"/>
</dbReference>
<gene>
    <name evidence="1" type="ORF">CNX65_01755</name>
</gene>
<dbReference type="KEGG" id="apre:CNX65_01755"/>
<keyword evidence="2" id="KW-1185">Reference proteome</keyword>
<protein>
    <recommendedName>
        <fullName evidence="3">2'-5' RNA ligase</fullName>
    </recommendedName>
</protein>
<proteinExistence type="predicted"/>